<sequence>MPRRLTLEEAQAQVDAKFPDKGLILTSFEGVNRPVSFICPEHGEQTLSFFHSMLKTKHGCTACSYPLRAERLREQAEKSLAETQKNFSQQALTVTGDHNQAVSGNNNQAPVPTPNTSDLKLKLQAFERQYEALRNHLQVIEYVKEVDKVVVEFALKGLDREMEVLMGWED</sequence>
<dbReference type="KEGG" id="naq:D0T90_10600"/>
<proteinExistence type="predicted"/>
<keyword evidence="2" id="KW-1185">Reference proteome</keyword>
<dbReference type="EMBL" id="CP031699">
    <property type="protein sequence ID" value="QEY24863.1"/>
    <property type="molecule type" value="Genomic_DNA"/>
</dbReference>
<dbReference type="AlphaFoldDB" id="A0A5P3MTD4"/>
<evidence type="ECO:0000313" key="1">
    <source>
        <dbReference type="EMBL" id="QEY24863.1"/>
    </source>
</evidence>
<dbReference type="RefSeq" id="WP_123795319.1">
    <property type="nucleotide sequence ID" value="NZ_CP031699.1"/>
</dbReference>
<name>A0A5P3MTD4_NEIAN</name>
<evidence type="ECO:0000313" key="2">
    <source>
        <dbReference type="Proteomes" id="UP000325536"/>
    </source>
</evidence>
<dbReference type="InterPro" id="IPR007929">
    <property type="entry name" value="DUF723"/>
</dbReference>
<dbReference type="OrthoDB" id="878605at2"/>
<protein>
    <submittedName>
        <fullName evidence="1">DUF723 domain-containing protein</fullName>
    </submittedName>
</protein>
<dbReference type="Proteomes" id="UP000325536">
    <property type="component" value="Chromosome"/>
</dbReference>
<accession>A0A5P3MTD4</accession>
<dbReference type="Pfam" id="PF05265">
    <property type="entry name" value="DUF723"/>
    <property type="match status" value="1"/>
</dbReference>
<organism evidence="1 2">
    <name type="scientific">Neisseria animalis</name>
    <dbReference type="NCBI Taxonomy" id="492"/>
    <lineage>
        <taxon>Bacteria</taxon>
        <taxon>Pseudomonadati</taxon>
        <taxon>Pseudomonadota</taxon>
        <taxon>Betaproteobacteria</taxon>
        <taxon>Neisseriales</taxon>
        <taxon>Neisseriaceae</taxon>
        <taxon>Neisseria</taxon>
    </lineage>
</organism>
<gene>
    <name evidence="1" type="ORF">D0T90_10600</name>
</gene>
<reference evidence="1 2" key="1">
    <citation type="submission" date="2018-08" db="EMBL/GenBank/DDBJ databases">
        <title>Neisseria animalis ATCC 49930 complete genome.</title>
        <authorList>
            <person name="Veseli I.A."/>
            <person name="Mascarenhas dos Santos A.C."/>
            <person name="Buttler R."/>
            <person name="Pombert J.-F."/>
        </authorList>
    </citation>
    <scope>NUCLEOTIDE SEQUENCE [LARGE SCALE GENOMIC DNA]</scope>
    <source>
        <strain evidence="1 2">ATCC 49930</strain>
    </source>
</reference>